<gene>
    <name evidence="1" type="ORF">C2E20_4794</name>
</gene>
<proteinExistence type="predicted"/>
<keyword evidence="2" id="KW-1185">Reference proteome</keyword>
<protein>
    <submittedName>
        <fullName evidence="1">Mediator of RNA polymerase II transcription subunit 11</fullName>
    </submittedName>
</protein>
<accession>A0A2P6VCQ4</accession>
<dbReference type="EMBL" id="LHPF02000012">
    <property type="protein sequence ID" value="PSC71859.1"/>
    <property type="molecule type" value="Genomic_DNA"/>
</dbReference>
<dbReference type="Proteomes" id="UP000239649">
    <property type="component" value="Unassembled WGS sequence"/>
</dbReference>
<evidence type="ECO:0000313" key="2">
    <source>
        <dbReference type="Proteomes" id="UP000239649"/>
    </source>
</evidence>
<evidence type="ECO:0000313" key="1">
    <source>
        <dbReference type="EMBL" id="PSC71859.1"/>
    </source>
</evidence>
<comment type="caution">
    <text evidence="1">The sequence shown here is derived from an EMBL/GenBank/DDBJ whole genome shotgun (WGS) entry which is preliminary data.</text>
</comment>
<name>A0A2P6VCQ4_9CHLO</name>
<sequence>MSDDLERLQGAELKLLSALQATHQVVELLSAGGPQQELNRLCSAFLSDVQDSQVTLLQLADKHQAPLPLQHSDYLQRLQLLAAQKEVEAVEAQLAASGGPGVAAEQQP</sequence>
<dbReference type="AlphaFoldDB" id="A0A2P6VCQ4"/>
<dbReference type="OrthoDB" id="511919at2759"/>
<reference evidence="1 2" key="1">
    <citation type="journal article" date="2018" name="Plant J.">
        <title>Genome sequences of Chlorella sorokiniana UTEX 1602 and Micractinium conductrix SAG 241.80: implications to maltose excretion by a green alga.</title>
        <authorList>
            <person name="Arriola M.B."/>
            <person name="Velmurugan N."/>
            <person name="Zhang Y."/>
            <person name="Plunkett M.H."/>
            <person name="Hondzo H."/>
            <person name="Barney B.M."/>
        </authorList>
    </citation>
    <scope>NUCLEOTIDE SEQUENCE [LARGE SCALE GENOMIC DNA]</scope>
    <source>
        <strain evidence="1 2">SAG 241.80</strain>
    </source>
</reference>
<organism evidence="1 2">
    <name type="scientific">Micractinium conductrix</name>
    <dbReference type="NCBI Taxonomy" id="554055"/>
    <lineage>
        <taxon>Eukaryota</taxon>
        <taxon>Viridiplantae</taxon>
        <taxon>Chlorophyta</taxon>
        <taxon>core chlorophytes</taxon>
        <taxon>Trebouxiophyceae</taxon>
        <taxon>Chlorellales</taxon>
        <taxon>Chlorellaceae</taxon>
        <taxon>Chlorella clade</taxon>
        <taxon>Micractinium</taxon>
    </lineage>
</organism>